<name>A0A4D6M853_VIGUN</name>
<gene>
    <name evidence="1" type="ORF">DEO72_LG6g1277</name>
</gene>
<evidence type="ECO:0000313" key="1">
    <source>
        <dbReference type="EMBL" id="QCD96571.1"/>
    </source>
</evidence>
<reference evidence="1 2" key="1">
    <citation type="submission" date="2019-04" db="EMBL/GenBank/DDBJ databases">
        <title>An improved genome assembly and genetic linkage map for asparagus bean, Vigna unguiculata ssp. sesquipedialis.</title>
        <authorList>
            <person name="Xia Q."/>
            <person name="Zhang R."/>
            <person name="Dong Y."/>
        </authorList>
    </citation>
    <scope>NUCLEOTIDE SEQUENCE [LARGE SCALE GENOMIC DNA]</scope>
    <source>
        <tissue evidence="1">Leaf</tissue>
    </source>
</reference>
<organism evidence="1 2">
    <name type="scientific">Vigna unguiculata</name>
    <name type="common">Cowpea</name>
    <dbReference type="NCBI Taxonomy" id="3917"/>
    <lineage>
        <taxon>Eukaryota</taxon>
        <taxon>Viridiplantae</taxon>
        <taxon>Streptophyta</taxon>
        <taxon>Embryophyta</taxon>
        <taxon>Tracheophyta</taxon>
        <taxon>Spermatophyta</taxon>
        <taxon>Magnoliopsida</taxon>
        <taxon>eudicotyledons</taxon>
        <taxon>Gunneridae</taxon>
        <taxon>Pentapetalae</taxon>
        <taxon>rosids</taxon>
        <taxon>fabids</taxon>
        <taxon>Fabales</taxon>
        <taxon>Fabaceae</taxon>
        <taxon>Papilionoideae</taxon>
        <taxon>50 kb inversion clade</taxon>
        <taxon>NPAAA clade</taxon>
        <taxon>indigoferoid/millettioid clade</taxon>
        <taxon>Phaseoleae</taxon>
        <taxon>Vigna</taxon>
    </lineage>
</organism>
<evidence type="ECO:0000313" key="2">
    <source>
        <dbReference type="Proteomes" id="UP000501690"/>
    </source>
</evidence>
<keyword evidence="2" id="KW-1185">Reference proteome</keyword>
<sequence length="50" mass="5062">MAGREDEGALAVVVDGGDGHGVVIDDLDTFVGLHIPNPNALVQGPGHDIT</sequence>
<dbReference type="EMBL" id="CP039350">
    <property type="protein sequence ID" value="QCD96571.1"/>
    <property type="molecule type" value="Genomic_DNA"/>
</dbReference>
<accession>A0A4D6M853</accession>
<proteinExistence type="predicted"/>
<dbReference type="AlphaFoldDB" id="A0A4D6M853"/>
<dbReference type="Proteomes" id="UP000501690">
    <property type="component" value="Linkage Group LG6"/>
</dbReference>
<protein>
    <submittedName>
        <fullName evidence="1">Uncharacterized protein</fullName>
    </submittedName>
</protein>